<evidence type="ECO:0000259" key="9">
    <source>
        <dbReference type="PROSITE" id="PS50929"/>
    </source>
</evidence>
<dbReference type="Gene3D" id="3.40.50.300">
    <property type="entry name" value="P-loop containing nucleotide triphosphate hydrolases"/>
    <property type="match status" value="1"/>
</dbReference>
<feature type="domain" description="ABC transporter" evidence="8">
    <location>
        <begin position="320"/>
        <end position="525"/>
    </location>
</feature>
<dbReference type="Gene3D" id="1.20.1560.10">
    <property type="entry name" value="ABC transporter type 1, transmembrane domain"/>
    <property type="match status" value="1"/>
</dbReference>
<evidence type="ECO:0000259" key="8">
    <source>
        <dbReference type="PROSITE" id="PS50893"/>
    </source>
</evidence>
<evidence type="ECO:0008006" key="12">
    <source>
        <dbReference type="Google" id="ProtNLM"/>
    </source>
</evidence>
<keyword evidence="2 7" id="KW-0812">Transmembrane</keyword>
<dbReference type="GO" id="GO:0005886">
    <property type="term" value="C:plasma membrane"/>
    <property type="evidence" value="ECO:0007669"/>
    <property type="project" value="UniProtKB-SubCell"/>
</dbReference>
<evidence type="ECO:0000313" key="11">
    <source>
        <dbReference type="Proteomes" id="UP000178622"/>
    </source>
</evidence>
<evidence type="ECO:0000256" key="6">
    <source>
        <dbReference type="ARBA" id="ARBA00023136"/>
    </source>
</evidence>
<organism evidence="10 11">
    <name type="scientific">Floricoccus tropicus</name>
    <dbReference type="NCBI Taxonomy" id="1859473"/>
    <lineage>
        <taxon>Bacteria</taxon>
        <taxon>Bacillati</taxon>
        <taxon>Bacillota</taxon>
        <taxon>Bacilli</taxon>
        <taxon>Lactobacillales</taxon>
        <taxon>Streptococcaceae</taxon>
        <taxon>Floricoccus</taxon>
    </lineage>
</organism>
<dbReference type="Pfam" id="PF00005">
    <property type="entry name" value="ABC_tran"/>
    <property type="match status" value="1"/>
</dbReference>
<dbReference type="OrthoDB" id="95687at2"/>
<comment type="subcellular location">
    <subcellularLocation>
        <location evidence="1">Cell membrane</location>
        <topology evidence="1">Multi-pass membrane protein</topology>
    </subcellularLocation>
</comment>
<evidence type="ECO:0000256" key="7">
    <source>
        <dbReference type="SAM" id="Phobius"/>
    </source>
</evidence>
<sequence length="526" mass="59502">MKKYFLKHKILNFILIILTTITVGAQTINSMLLIPLMQAMTDKNVNQFLRILLIFVVIFVVLVLANYFQTVVQTIVTQKQVNDIREDILTSVSNMNYEEFHSRKSSDYVSWITNDMSMVETEGFANFYNIITCIITVILTALALFKLNNTILIVAIVLGLLMTTAPRIFDDEMRRAVKNISQKNEKFTFISNNYLTGFDLLFHNERTKLLIEKIKISFTDLKQAKVKQSKVQASMIVVILLLNVIAQCSMLGLTGYYIIQGKLPIGAIMVSVNLSGVLFNTIQTMVGAYSRAKANGNILDKYPVVERDDLGISKDFDNIISSKNLTFKYNDKSTITYPSFTFSKGKKYALIGSSGSGKSTLFKLLIGDLRKYQGNLNFDNDSYSELNVSSLHNNISIVDQTSHIFSDTVRNNLTLGLEFTHQEIKEATDKAQITDYIESLENGYETILKDTSDLSGGQAQRLSLARALLFNRNIFLIDEGTSSLDKEIARKVEDTILKTKDKTVIMITHHLREESKKDFDEIIELS</sequence>
<evidence type="ECO:0000256" key="2">
    <source>
        <dbReference type="ARBA" id="ARBA00022692"/>
    </source>
</evidence>
<evidence type="ECO:0000256" key="1">
    <source>
        <dbReference type="ARBA" id="ARBA00004651"/>
    </source>
</evidence>
<dbReference type="CDD" id="cd03228">
    <property type="entry name" value="ABCC_MRP_Like"/>
    <property type="match status" value="1"/>
</dbReference>
<dbReference type="Pfam" id="PF00664">
    <property type="entry name" value="ABC_membrane"/>
    <property type="match status" value="1"/>
</dbReference>
<dbReference type="GO" id="GO:0005524">
    <property type="term" value="F:ATP binding"/>
    <property type="evidence" value="ECO:0007669"/>
    <property type="project" value="UniProtKB-KW"/>
</dbReference>
<dbReference type="STRING" id="1859473.BG261_10615"/>
<keyword evidence="5 7" id="KW-1133">Transmembrane helix</keyword>
<dbReference type="PROSITE" id="PS50929">
    <property type="entry name" value="ABC_TM1F"/>
    <property type="match status" value="1"/>
</dbReference>
<evidence type="ECO:0000256" key="5">
    <source>
        <dbReference type="ARBA" id="ARBA00022989"/>
    </source>
</evidence>
<dbReference type="GO" id="GO:0016887">
    <property type="term" value="F:ATP hydrolysis activity"/>
    <property type="evidence" value="ECO:0007669"/>
    <property type="project" value="InterPro"/>
</dbReference>
<dbReference type="InterPro" id="IPR003439">
    <property type="entry name" value="ABC_transporter-like_ATP-bd"/>
</dbReference>
<feature type="transmembrane region" description="Helical" evidence="7">
    <location>
        <begin position="12"/>
        <end position="36"/>
    </location>
</feature>
<dbReference type="GO" id="GO:0015421">
    <property type="term" value="F:ABC-type oligopeptide transporter activity"/>
    <property type="evidence" value="ECO:0007669"/>
    <property type="project" value="TreeGrafter"/>
</dbReference>
<dbReference type="CDD" id="cd07346">
    <property type="entry name" value="ABC_6TM_exporters"/>
    <property type="match status" value="1"/>
</dbReference>
<evidence type="ECO:0000256" key="3">
    <source>
        <dbReference type="ARBA" id="ARBA00022741"/>
    </source>
</evidence>
<dbReference type="RefSeq" id="WP_070791763.1">
    <property type="nucleotide sequence ID" value="NZ_MKIR01000004.1"/>
</dbReference>
<dbReference type="Proteomes" id="UP000178622">
    <property type="component" value="Unassembled WGS sequence"/>
</dbReference>
<dbReference type="InterPro" id="IPR036640">
    <property type="entry name" value="ABC1_TM_sf"/>
</dbReference>
<keyword evidence="3" id="KW-0547">Nucleotide-binding</keyword>
<feature type="transmembrane region" description="Helical" evidence="7">
    <location>
        <begin position="48"/>
        <end position="68"/>
    </location>
</feature>
<feature type="transmembrane region" description="Helical" evidence="7">
    <location>
        <begin position="235"/>
        <end position="259"/>
    </location>
</feature>
<dbReference type="SUPFAM" id="SSF52540">
    <property type="entry name" value="P-loop containing nucleoside triphosphate hydrolases"/>
    <property type="match status" value="1"/>
</dbReference>
<dbReference type="SMART" id="SM00382">
    <property type="entry name" value="AAA"/>
    <property type="match status" value="1"/>
</dbReference>
<feature type="transmembrane region" description="Helical" evidence="7">
    <location>
        <begin position="126"/>
        <end position="145"/>
    </location>
</feature>
<dbReference type="PANTHER" id="PTHR43394:SF1">
    <property type="entry name" value="ATP-BINDING CASSETTE SUB-FAMILY B MEMBER 10, MITOCHONDRIAL"/>
    <property type="match status" value="1"/>
</dbReference>
<comment type="caution">
    <text evidence="10">The sequence shown here is derived from an EMBL/GenBank/DDBJ whole genome shotgun (WGS) entry which is preliminary data.</text>
</comment>
<dbReference type="InterPro" id="IPR027417">
    <property type="entry name" value="P-loop_NTPase"/>
</dbReference>
<keyword evidence="6 7" id="KW-0472">Membrane</keyword>
<dbReference type="InterPro" id="IPR011527">
    <property type="entry name" value="ABC1_TM_dom"/>
</dbReference>
<name>A0A1E8GPF0_9LACT</name>
<feature type="transmembrane region" description="Helical" evidence="7">
    <location>
        <begin position="151"/>
        <end position="169"/>
    </location>
</feature>
<dbReference type="EMBL" id="MKIR01000004">
    <property type="protein sequence ID" value="OFI50087.1"/>
    <property type="molecule type" value="Genomic_DNA"/>
</dbReference>
<reference evidence="11" key="1">
    <citation type="submission" date="2016-09" db="EMBL/GenBank/DDBJ databases">
        <title>Draft genome sequence of a novel species of the family Streptococcaceae isolated from flowers.</title>
        <authorList>
            <person name="Chuah L.-O."/>
            <person name="Yap K.-P."/>
            <person name="Thong K.L."/>
            <person name="Liong M.T."/>
            <person name="Ahmad R."/>
            <person name="Rusul G."/>
        </authorList>
    </citation>
    <scope>NUCLEOTIDE SEQUENCE [LARGE SCALE GENOMIC DNA]</scope>
    <source>
        <strain evidence="11">DF1</strain>
    </source>
</reference>
<dbReference type="PANTHER" id="PTHR43394">
    <property type="entry name" value="ATP-DEPENDENT PERMEASE MDL1, MITOCHONDRIAL"/>
    <property type="match status" value="1"/>
</dbReference>
<dbReference type="InterPro" id="IPR017871">
    <property type="entry name" value="ABC_transporter-like_CS"/>
</dbReference>
<dbReference type="AlphaFoldDB" id="A0A1E8GPF0"/>
<dbReference type="PROSITE" id="PS50893">
    <property type="entry name" value="ABC_TRANSPORTER_2"/>
    <property type="match status" value="1"/>
</dbReference>
<accession>A0A1E8GPF0</accession>
<dbReference type="InterPro" id="IPR039421">
    <property type="entry name" value="Type_1_exporter"/>
</dbReference>
<dbReference type="PROSITE" id="PS00211">
    <property type="entry name" value="ABC_TRANSPORTER_1"/>
    <property type="match status" value="1"/>
</dbReference>
<evidence type="ECO:0000256" key="4">
    <source>
        <dbReference type="ARBA" id="ARBA00022840"/>
    </source>
</evidence>
<proteinExistence type="predicted"/>
<keyword evidence="4" id="KW-0067">ATP-binding</keyword>
<feature type="domain" description="ABC transmembrane type-1" evidence="9">
    <location>
        <begin position="13"/>
        <end position="294"/>
    </location>
</feature>
<keyword evidence="11" id="KW-1185">Reference proteome</keyword>
<dbReference type="InterPro" id="IPR003593">
    <property type="entry name" value="AAA+_ATPase"/>
</dbReference>
<gene>
    <name evidence="10" type="ORF">BG261_10615</name>
</gene>
<dbReference type="SUPFAM" id="SSF90123">
    <property type="entry name" value="ABC transporter transmembrane region"/>
    <property type="match status" value="1"/>
</dbReference>
<evidence type="ECO:0000313" key="10">
    <source>
        <dbReference type="EMBL" id="OFI50087.1"/>
    </source>
</evidence>
<protein>
    <recommendedName>
        <fullName evidence="12">ABC transporter ATP-binding protein</fullName>
    </recommendedName>
</protein>